<keyword evidence="7" id="KW-0813">Transport</keyword>
<accession>D4ZAF4</accession>
<dbReference type="PANTHER" id="PTHR30477">
    <property type="entry name" value="ABC-TRANSPORTER METAL-BINDING PROTEIN"/>
    <property type="match status" value="1"/>
</dbReference>
<keyword evidence="10" id="KW-1185">Reference proteome</keyword>
<feature type="transmembrane region" description="Helical" evidence="8">
    <location>
        <begin position="138"/>
        <end position="158"/>
    </location>
</feature>
<evidence type="ECO:0000256" key="4">
    <source>
        <dbReference type="ARBA" id="ARBA00022692"/>
    </source>
</evidence>
<dbReference type="OrthoDB" id="9804300at2"/>
<feature type="transmembrane region" description="Helical" evidence="8">
    <location>
        <begin position="202"/>
        <end position="221"/>
    </location>
</feature>
<evidence type="ECO:0000256" key="6">
    <source>
        <dbReference type="ARBA" id="ARBA00023136"/>
    </source>
</evidence>
<dbReference type="FunFam" id="1.10.3470.10:FF:000003">
    <property type="entry name" value="Iron ABC transporter permease SitD"/>
    <property type="match status" value="1"/>
</dbReference>
<keyword evidence="3" id="KW-0408">Iron</keyword>
<dbReference type="eggNOG" id="COG1108">
    <property type="taxonomic scope" value="Bacteria"/>
</dbReference>
<dbReference type="GO" id="GO:0010043">
    <property type="term" value="P:response to zinc ion"/>
    <property type="evidence" value="ECO:0007669"/>
    <property type="project" value="TreeGrafter"/>
</dbReference>
<dbReference type="Pfam" id="PF00950">
    <property type="entry name" value="ABC-3"/>
    <property type="match status" value="1"/>
</dbReference>
<evidence type="ECO:0000256" key="7">
    <source>
        <dbReference type="RuleBase" id="RU003943"/>
    </source>
</evidence>
<proteinExistence type="inferred from homology"/>
<dbReference type="GO" id="GO:0043190">
    <property type="term" value="C:ATP-binding cassette (ABC) transporter complex"/>
    <property type="evidence" value="ECO:0007669"/>
    <property type="project" value="InterPro"/>
</dbReference>
<feature type="transmembrane region" description="Helical" evidence="8">
    <location>
        <begin position="178"/>
        <end position="196"/>
    </location>
</feature>
<dbReference type="InterPro" id="IPR001626">
    <property type="entry name" value="ABC_TroCD"/>
</dbReference>
<evidence type="ECO:0000313" key="9">
    <source>
        <dbReference type="EMBL" id="BAJ02999.1"/>
    </source>
</evidence>
<keyword evidence="5 8" id="KW-1133">Transmembrane helix</keyword>
<dbReference type="KEGG" id="svo:SVI_3028"/>
<keyword evidence="4 7" id="KW-0812">Transmembrane</keyword>
<dbReference type="InterPro" id="IPR037294">
    <property type="entry name" value="ABC_BtuC-like"/>
</dbReference>
<dbReference type="AlphaFoldDB" id="D4ZAF4"/>
<keyword evidence="3" id="KW-0406">Ion transport</keyword>
<dbReference type="EMBL" id="AP011177">
    <property type="protein sequence ID" value="BAJ02999.1"/>
    <property type="molecule type" value="Genomic_DNA"/>
</dbReference>
<feature type="transmembrane region" description="Helical" evidence="8">
    <location>
        <begin position="12"/>
        <end position="44"/>
    </location>
</feature>
<name>D4ZAF4_SHEVD</name>
<dbReference type="SUPFAM" id="SSF81345">
    <property type="entry name" value="ABC transporter involved in vitamin B12 uptake, BtuC"/>
    <property type="match status" value="1"/>
</dbReference>
<keyword evidence="6 8" id="KW-0472">Membrane</keyword>
<feature type="transmembrane region" description="Helical" evidence="8">
    <location>
        <begin position="64"/>
        <end position="89"/>
    </location>
</feature>
<gene>
    <name evidence="9" type="ordered locus">SVI_3028</name>
</gene>
<dbReference type="GO" id="GO:0071281">
    <property type="term" value="P:cellular response to iron ion"/>
    <property type="evidence" value="ECO:0007669"/>
    <property type="project" value="UniProtKB-ARBA"/>
</dbReference>
<reference evidence="10" key="1">
    <citation type="journal article" date="2010" name="Mol. Biosyst.">
        <title>Complete genome sequence and comparative analysis of Shewanella violacea, a psychrophilic and piezophilic bacterium from deep sea floor sediments.</title>
        <authorList>
            <person name="Aono E."/>
            <person name="Baba T."/>
            <person name="Ara T."/>
            <person name="Nishi T."/>
            <person name="Nakamichi T."/>
            <person name="Inamoto E."/>
            <person name="Toyonaga H."/>
            <person name="Hasegawa M."/>
            <person name="Takai Y."/>
            <person name="Okumura Y."/>
            <person name="Baba M."/>
            <person name="Tomita M."/>
            <person name="Kato C."/>
            <person name="Oshima T."/>
            <person name="Nakasone K."/>
            <person name="Mori H."/>
        </authorList>
    </citation>
    <scope>NUCLEOTIDE SEQUENCE [LARGE SCALE GENOMIC DNA]</scope>
    <source>
        <strain evidence="10">JCM 10179 / CIP 106290 / LMG 19151 / DSS12</strain>
    </source>
</reference>
<dbReference type="CDD" id="cd06550">
    <property type="entry name" value="TM_ABC_iron-siderophores_like"/>
    <property type="match status" value="1"/>
</dbReference>
<dbReference type="RefSeq" id="WP_013052298.1">
    <property type="nucleotide sequence ID" value="NC_014012.1"/>
</dbReference>
<dbReference type="PANTHER" id="PTHR30477:SF24">
    <property type="entry name" value="IRON TRANSPORT SYSTEM MEMBRANE PROTEIN HI_0359-RELATED"/>
    <property type="match status" value="1"/>
</dbReference>
<evidence type="ECO:0000256" key="8">
    <source>
        <dbReference type="SAM" id="Phobius"/>
    </source>
</evidence>
<dbReference type="HOGENOM" id="CLU_028808_4_0_6"/>
<evidence type="ECO:0000256" key="1">
    <source>
        <dbReference type="ARBA" id="ARBA00004141"/>
    </source>
</evidence>
<feature type="transmembrane region" description="Helical" evidence="8">
    <location>
        <begin position="228"/>
        <end position="250"/>
    </location>
</feature>
<comment type="similarity">
    <text evidence="2 7">Belongs to the ABC-3 integral membrane protein family.</text>
</comment>
<organism evidence="9 10">
    <name type="scientific">Shewanella violacea (strain JCM 10179 / CIP 106290 / LMG 19151 / DSS12)</name>
    <dbReference type="NCBI Taxonomy" id="637905"/>
    <lineage>
        <taxon>Bacteria</taxon>
        <taxon>Pseudomonadati</taxon>
        <taxon>Pseudomonadota</taxon>
        <taxon>Gammaproteobacteria</taxon>
        <taxon>Alteromonadales</taxon>
        <taxon>Shewanellaceae</taxon>
        <taxon>Shewanella</taxon>
    </lineage>
</organism>
<dbReference type="Proteomes" id="UP000002350">
    <property type="component" value="Chromosome"/>
</dbReference>
<dbReference type="STRING" id="637905.SVI_3028"/>
<evidence type="ECO:0000256" key="5">
    <source>
        <dbReference type="ARBA" id="ARBA00022989"/>
    </source>
</evidence>
<evidence type="ECO:0000256" key="2">
    <source>
        <dbReference type="ARBA" id="ARBA00008034"/>
    </source>
</evidence>
<dbReference type="GO" id="GO:0055085">
    <property type="term" value="P:transmembrane transport"/>
    <property type="evidence" value="ECO:0007669"/>
    <property type="project" value="InterPro"/>
</dbReference>
<evidence type="ECO:0000313" key="10">
    <source>
        <dbReference type="Proteomes" id="UP000002350"/>
    </source>
</evidence>
<protein>
    <submittedName>
        <fullName evidence="9">Iron (Chelated) ABC transporter, permease protein</fullName>
    </submittedName>
</protein>
<sequence>MISLFNSGLETLLLPFSFTFMHQAFMIVLLVAIPTSVLSCFLVLKGWSLMGDAISHSVLPGVILAYVLSIPYAIGAFAAGMFCALATGFIKDNSRLKEDTVMGVVFSSMFGLGLVLMTKVETGVHLDHILFGDVLGVSWTDVLEAGGIALLVISFILFKGRDLLVFVFDHQHAKAIGLPVNLLHYGLLSILSLTIVGALKAVGMILVVAMLIAPGAIAFLLTRKFQSMMLIALFISTLTSFLGVYLSFFIDSAPAPTIIMLMTLIFICVFFYSGYQTRRTSSLLGSENQQAKQQGLAPTKEACAE</sequence>
<feature type="transmembrane region" description="Helical" evidence="8">
    <location>
        <begin position="101"/>
        <end position="118"/>
    </location>
</feature>
<comment type="subcellular location">
    <subcellularLocation>
        <location evidence="7">Cell membrane</location>
        <topology evidence="7">Multi-pass membrane protein</topology>
    </subcellularLocation>
    <subcellularLocation>
        <location evidence="1">Membrane</location>
        <topology evidence="1">Multi-pass membrane protein</topology>
    </subcellularLocation>
</comment>
<feature type="transmembrane region" description="Helical" evidence="8">
    <location>
        <begin position="256"/>
        <end position="275"/>
    </location>
</feature>
<dbReference type="Gene3D" id="1.10.3470.10">
    <property type="entry name" value="ABC transporter involved in vitamin B12 uptake, BtuC"/>
    <property type="match status" value="1"/>
</dbReference>
<keyword evidence="3" id="KW-0410">Iron transport</keyword>
<evidence type="ECO:0000256" key="3">
    <source>
        <dbReference type="ARBA" id="ARBA00022496"/>
    </source>
</evidence>
<dbReference type="GO" id="GO:0006826">
    <property type="term" value="P:iron ion transport"/>
    <property type="evidence" value="ECO:0007669"/>
    <property type="project" value="UniProtKB-KW"/>
</dbReference>